<proteinExistence type="predicted"/>
<feature type="compositionally biased region" description="Low complexity" evidence="1">
    <location>
        <begin position="88"/>
        <end position="138"/>
    </location>
</feature>
<dbReference type="EMBL" id="AEWT01000031">
    <property type="protein sequence ID" value="EGC67991.1"/>
    <property type="molecule type" value="Genomic_DNA"/>
</dbReference>
<protein>
    <submittedName>
        <fullName evidence="2">Uncharacterized protein</fullName>
    </submittedName>
</protein>
<evidence type="ECO:0000313" key="2">
    <source>
        <dbReference type="EMBL" id="EGC67991.1"/>
    </source>
</evidence>
<evidence type="ECO:0000256" key="1">
    <source>
        <dbReference type="SAM" id="MobiDB-lite"/>
    </source>
</evidence>
<reference evidence="2 3" key="1">
    <citation type="submission" date="2011-01" db="EMBL/GenBank/DDBJ databases">
        <authorList>
            <person name="Muzny D."/>
            <person name="Qin X."/>
            <person name="Deng J."/>
            <person name="Jiang H."/>
            <person name="Liu Y."/>
            <person name="Qu J."/>
            <person name="Song X.-Z."/>
            <person name="Zhang L."/>
            <person name="Thornton R."/>
            <person name="Coyle M."/>
            <person name="Francisco L."/>
            <person name="Jackson L."/>
            <person name="Javaid M."/>
            <person name="Korchina V."/>
            <person name="Kovar C."/>
            <person name="Mata R."/>
            <person name="Mathew T."/>
            <person name="Ngo R."/>
            <person name="Nguyen L."/>
            <person name="Nguyen N."/>
            <person name="Okwuonu G."/>
            <person name="Ongeri F."/>
            <person name="Pham C."/>
            <person name="Simmons D."/>
            <person name="Wilczek-Boney K."/>
            <person name="Hale W."/>
            <person name="Jakkamsetti A."/>
            <person name="Pham P."/>
            <person name="Ruth R."/>
            <person name="San Lucas F."/>
            <person name="Warren J."/>
            <person name="Zhang J."/>
            <person name="Zhao Z."/>
            <person name="Zhou C."/>
            <person name="Zhu D."/>
            <person name="Lee S."/>
            <person name="Bess C."/>
            <person name="Blankenburg K."/>
            <person name="Forbes L."/>
            <person name="Fu Q."/>
            <person name="Gubbala S."/>
            <person name="Hirani K."/>
            <person name="Jayaseelan J.C."/>
            <person name="Lara F."/>
            <person name="Munidasa M."/>
            <person name="Palculict T."/>
            <person name="Patil S."/>
            <person name="Pu L.-L."/>
            <person name="Saada N."/>
            <person name="Tang L."/>
            <person name="Weissenberger G."/>
            <person name="Zhu Y."/>
            <person name="Hemphill L."/>
            <person name="Shang Y."/>
            <person name="Youmans B."/>
            <person name="Ayvaz T."/>
            <person name="Ross M."/>
            <person name="Santibanez J."/>
            <person name="Aqrawi P."/>
            <person name="Gross S."/>
            <person name="Joshi V."/>
            <person name="Fowler G."/>
            <person name="Nazareth L."/>
            <person name="Reid J."/>
            <person name="Worley K."/>
            <person name="Petrosino J."/>
            <person name="Highlander S."/>
            <person name="Gibbs R."/>
        </authorList>
    </citation>
    <scope>NUCLEOTIDE SEQUENCE [LARGE SCALE GENOMIC DNA]</scope>
    <source>
        <strain evidence="2 3">ATCC 12755</strain>
    </source>
</reference>
<sequence>MDTKLSLGRPIDDRQSSLAMDQGWLSITAKLGDKSLKNQQKNDRQSDLFVIFFIEGYSLYKEGNIMKKELGLFVTLLTMGALAGCNNQQEPETSQASSAETTATSMVESTQTQASSQSETSQSSTSSSQAASRDSSNTNSTADIYAQIQAAFPDLVLPKDIPLASGKVLNAATAGSQSDASILYYGLDKQLPLNDKALNEETPIAAFQSKDYQSADEAAAAVNVTADDGGQAVDLGYGITGHMQGAAGSSYLSWQEGNWSLTVRAVNQEEQDPVPVAKEVVAYLEEAMLPAPEVGQITIDMGKNDHTATTVVWQQEKTLRTVQHQDARSALKMAVSMNQ</sequence>
<comment type="caution">
    <text evidence="2">The sequence shown here is derived from an EMBL/GenBank/DDBJ whole genome shotgun (WGS) entry which is preliminary data.</text>
</comment>
<name>F0ENW6_ENTCA</name>
<feature type="region of interest" description="Disordered" evidence="1">
    <location>
        <begin position="87"/>
        <end position="138"/>
    </location>
</feature>
<dbReference type="Proteomes" id="UP000004835">
    <property type="component" value="Unassembled WGS sequence"/>
</dbReference>
<accession>F0ENW6</accession>
<organism evidence="2 3">
    <name type="scientific">Enterococcus casseliflavus ATCC 12755</name>
    <dbReference type="NCBI Taxonomy" id="888066"/>
    <lineage>
        <taxon>Bacteria</taxon>
        <taxon>Bacillati</taxon>
        <taxon>Bacillota</taxon>
        <taxon>Bacilli</taxon>
        <taxon>Lactobacillales</taxon>
        <taxon>Enterococcaceae</taxon>
        <taxon>Enterococcus</taxon>
    </lineage>
</organism>
<evidence type="ECO:0000313" key="3">
    <source>
        <dbReference type="Proteomes" id="UP000004835"/>
    </source>
</evidence>
<gene>
    <name evidence="2" type="ORF">HMPREF9087_3108</name>
</gene>
<dbReference type="HOGENOM" id="CLU_077106_0_0_9"/>
<dbReference type="AlphaFoldDB" id="F0ENW6"/>